<feature type="region of interest" description="Disordered" evidence="2">
    <location>
        <begin position="1"/>
        <end position="44"/>
    </location>
</feature>
<feature type="region of interest" description="Disordered" evidence="2">
    <location>
        <begin position="133"/>
        <end position="161"/>
    </location>
</feature>
<proteinExistence type="predicted"/>
<protein>
    <submittedName>
        <fullName evidence="3">Uncharacterized protein</fullName>
    </submittedName>
</protein>
<evidence type="ECO:0000313" key="4">
    <source>
        <dbReference type="Proteomes" id="UP001323405"/>
    </source>
</evidence>
<feature type="region of interest" description="Disordered" evidence="2">
    <location>
        <begin position="59"/>
        <end position="102"/>
    </location>
</feature>
<keyword evidence="4" id="KW-1185">Reference proteome</keyword>
<dbReference type="RefSeq" id="XP_062738779.1">
    <property type="nucleotide sequence ID" value="XM_062893347.1"/>
</dbReference>
<evidence type="ECO:0000256" key="2">
    <source>
        <dbReference type="SAM" id="MobiDB-lite"/>
    </source>
</evidence>
<sequence length="590" mass="65630">MDYSLRERSLTGQNYPPLTTHHRSRPLDRRVPRPRTADESSMSATSWFQKARILPIPTVLPDDDRLNGSPRPSGGNSSQHSRSRDSASYHDISAGPTTHQSAWYRLKKKPKLVSPRVSNKSFDGGIVSVAGSRSSFSTADQPSKLGKRNPNGLVSLDSPPAVPPKLHVETVSTLEVVASRLSMSTNPVIEQHTRKGSVPKCGTVATATTLLQQVDSAIDTSTIPSPQPVPSTSIASDFSWQQAKDRMNYLEQELRQAQHEIEHAHNEITQRDQEIVRLGEELNAAKHVLPPEIAAYEEQLAAQNALIERLRTKAADSAGMAAETPLGQSRLQITESRILEAWRELTFEVHNFVRCYLSIGDLGARKMEQWAKARGDKLKEICPGYDRMVLDKTASDWFVEAAIWKVLHGAVFVSSTTHGNACWAGRYQSRLEKLSVALASSIKPSEPDKTRHFHQWKAATASLIYTLGPKATDVQETILDVSDKLEELIDPFRSRLPMVAVRDMLRKIVTKAIAFDETLCGQQSWYYLCYPDLRDNFELDSKLANVAEKECVTGQKAKFVIRPGLSRTGGRRGEGNYAEGQVLDKWLACV</sequence>
<reference evidence="3 4" key="1">
    <citation type="journal article" date="2023" name="bioRxiv">
        <title>High-quality genome assemblies of four members of thePodospora anserinaspecies complex.</title>
        <authorList>
            <person name="Ament-Velasquez S.L."/>
            <person name="Vogan A.A."/>
            <person name="Wallerman O."/>
            <person name="Hartmann F."/>
            <person name="Gautier V."/>
            <person name="Silar P."/>
            <person name="Giraud T."/>
            <person name="Johannesson H."/>
        </authorList>
    </citation>
    <scope>NUCLEOTIDE SEQUENCE [LARGE SCALE GENOMIC DNA]</scope>
    <source>
        <strain evidence="3 4">CBS 415.72m</strain>
    </source>
</reference>
<feature type="compositionally biased region" description="Low complexity" evidence="2">
    <location>
        <begin position="67"/>
        <end position="80"/>
    </location>
</feature>
<feature type="coiled-coil region" evidence="1">
    <location>
        <begin position="240"/>
        <end position="313"/>
    </location>
</feature>
<dbReference type="GeneID" id="87913254"/>
<organism evidence="3 4">
    <name type="scientific">Podospora pseudocomata</name>
    <dbReference type="NCBI Taxonomy" id="2093779"/>
    <lineage>
        <taxon>Eukaryota</taxon>
        <taxon>Fungi</taxon>
        <taxon>Dikarya</taxon>
        <taxon>Ascomycota</taxon>
        <taxon>Pezizomycotina</taxon>
        <taxon>Sordariomycetes</taxon>
        <taxon>Sordariomycetidae</taxon>
        <taxon>Sordariales</taxon>
        <taxon>Podosporaceae</taxon>
        <taxon>Podospora</taxon>
    </lineage>
</organism>
<gene>
    <name evidence="3" type="ORF">QC762_704920</name>
</gene>
<accession>A0ABR0G266</accession>
<dbReference type="Proteomes" id="UP001323405">
    <property type="component" value="Unassembled WGS sequence"/>
</dbReference>
<name>A0ABR0G266_9PEZI</name>
<feature type="compositionally biased region" description="Basic and acidic residues" evidence="2">
    <location>
        <begin position="25"/>
        <end position="38"/>
    </location>
</feature>
<comment type="caution">
    <text evidence="3">The sequence shown here is derived from an EMBL/GenBank/DDBJ whole genome shotgun (WGS) entry which is preliminary data.</text>
</comment>
<dbReference type="EMBL" id="JAFFHA010000009">
    <property type="protein sequence ID" value="KAK4649804.1"/>
    <property type="molecule type" value="Genomic_DNA"/>
</dbReference>
<keyword evidence="1" id="KW-0175">Coiled coil</keyword>
<evidence type="ECO:0000313" key="3">
    <source>
        <dbReference type="EMBL" id="KAK4649804.1"/>
    </source>
</evidence>
<evidence type="ECO:0000256" key="1">
    <source>
        <dbReference type="SAM" id="Coils"/>
    </source>
</evidence>